<dbReference type="PROSITE" id="PS00232">
    <property type="entry name" value="CADHERIN_1"/>
    <property type="match status" value="2"/>
</dbReference>
<feature type="domain" description="Cadherin" evidence="10">
    <location>
        <begin position="166"/>
        <end position="291"/>
    </location>
</feature>
<keyword evidence="4 8" id="KW-0106">Calcium</keyword>
<reference evidence="12 13" key="1">
    <citation type="submission" date="2025-04" db="UniProtKB">
        <authorList>
            <consortium name="RefSeq"/>
        </authorList>
    </citation>
    <scope>IDENTIFICATION</scope>
</reference>
<dbReference type="InterPro" id="IPR002126">
    <property type="entry name" value="Cadherin-like_dom"/>
</dbReference>
<keyword evidence="11" id="KW-1185">Reference proteome</keyword>
<dbReference type="SMART" id="SM00112">
    <property type="entry name" value="CA"/>
    <property type="match status" value="3"/>
</dbReference>
<evidence type="ECO:0000256" key="4">
    <source>
        <dbReference type="ARBA" id="ARBA00022837"/>
    </source>
</evidence>
<evidence type="ECO:0000256" key="3">
    <source>
        <dbReference type="ARBA" id="ARBA00022737"/>
    </source>
</evidence>
<dbReference type="PRINTS" id="PR00205">
    <property type="entry name" value="CADHERIN"/>
</dbReference>
<keyword evidence="5" id="KW-1133">Transmembrane helix</keyword>
<comment type="subcellular location">
    <subcellularLocation>
        <location evidence="1">Membrane</location>
        <topology evidence="1">Single-pass membrane protein</topology>
    </subcellularLocation>
</comment>
<keyword evidence="6" id="KW-0472">Membrane</keyword>
<evidence type="ECO:0000256" key="8">
    <source>
        <dbReference type="PROSITE-ProRule" id="PRU00043"/>
    </source>
</evidence>
<evidence type="ECO:0000256" key="2">
    <source>
        <dbReference type="ARBA" id="ARBA00022692"/>
    </source>
</evidence>
<keyword evidence="2" id="KW-0812">Transmembrane</keyword>
<dbReference type="CDD" id="cd11304">
    <property type="entry name" value="Cadherin_repeat"/>
    <property type="match status" value="3"/>
</dbReference>
<dbReference type="GO" id="GO:0005509">
    <property type="term" value="F:calcium ion binding"/>
    <property type="evidence" value="ECO:0007669"/>
    <property type="project" value="UniProtKB-UniRule"/>
</dbReference>
<feature type="signal peptide" evidence="9">
    <location>
        <begin position="1"/>
        <end position="27"/>
    </location>
</feature>
<keyword evidence="7" id="KW-0325">Glycoprotein</keyword>
<evidence type="ECO:0000313" key="11">
    <source>
        <dbReference type="Proteomes" id="UP001165740"/>
    </source>
</evidence>
<evidence type="ECO:0000256" key="1">
    <source>
        <dbReference type="ARBA" id="ARBA00004167"/>
    </source>
</evidence>
<evidence type="ECO:0000259" key="10">
    <source>
        <dbReference type="PROSITE" id="PS50268"/>
    </source>
</evidence>
<dbReference type="GO" id="GO:0005886">
    <property type="term" value="C:plasma membrane"/>
    <property type="evidence" value="ECO:0007669"/>
    <property type="project" value="InterPro"/>
</dbReference>
<dbReference type="PANTHER" id="PTHR24028">
    <property type="entry name" value="CADHERIN-87A"/>
    <property type="match status" value="1"/>
</dbReference>
<dbReference type="GeneID" id="106057907"/>
<dbReference type="GO" id="GO:0007156">
    <property type="term" value="P:homophilic cell adhesion via plasma membrane adhesion molecules"/>
    <property type="evidence" value="ECO:0007669"/>
    <property type="project" value="InterPro"/>
</dbReference>
<dbReference type="InterPro" id="IPR015919">
    <property type="entry name" value="Cadherin-like_sf"/>
</dbReference>
<evidence type="ECO:0000256" key="7">
    <source>
        <dbReference type="ARBA" id="ARBA00023180"/>
    </source>
</evidence>
<evidence type="ECO:0000256" key="6">
    <source>
        <dbReference type="ARBA" id="ARBA00023136"/>
    </source>
</evidence>
<keyword evidence="3" id="KW-0677">Repeat</keyword>
<accession>A0A9W2ZIW2</accession>
<dbReference type="PROSITE" id="PS50268">
    <property type="entry name" value="CADHERIN_2"/>
    <property type="match status" value="2"/>
</dbReference>
<keyword evidence="9" id="KW-0732">Signal</keyword>
<sequence>MTQTKVLASKCVFSVFLLYLTSTRVSAQGTTTACGSEPTIVIKFPESDLNVTLPFTDEYVQNVLTNGQPARVDVNFEPGDTILTTKYPFSDYFVTSYNTVQKAFQVRMIRGIDRDGATTSTEDDVNILQYRLVCYPDAAAVSSNSAIFRILEIQILDVNDNTPQFVNAPYSLTVNELTPVGLTVFRGISATDLDEGPNKQIFYSFSSGQSPLNLNGTQYFNLPSEREGIVSVLSPLDFESMYAAAQGDASQVYYTIIVTARDNASPQSAQRANQTTIKITITDGDDQGPEFIYPSCIQSSQPTSKSCIRPKYLTSVTSGNSSAKTLEFLPDPPDSANPSTKVLILMQDRDTLNSNVSCKIIQTEPSGYESHFSSSYIPQYSGKQSRCVVEKVANKPLYRSNLTSLELVLEAVELSPTARVDYATVVVSVELANLNPPIITYNSNTGYIYENSPAGARPFIDATANTTLLKLTFTDPNRFSSDPPVPLTVTVRPETTFGVTQDGYVVLNSGTLDYEIQKAYVYSVTVTSNGLSSSETLTINVLDNNDNVPVIQNDDPIVYVTPGIFNNPLTLRKLTATDIDFGPPLFSLLRVFPATLDVTFSVSGDGEVSLQGLIRPTDTYIVYISASDQGTPKQSSDAVVVISANRGTST</sequence>
<dbReference type="InterPro" id="IPR020894">
    <property type="entry name" value="Cadherin_CS"/>
</dbReference>
<name>A0A9W2ZIW2_BIOGL</name>
<dbReference type="AlphaFoldDB" id="A0A9W2ZIW2"/>
<dbReference type="InterPro" id="IPR050174">
    <property type="entry name" value="Protocadherin/Cadherin-CA"/>
</dbReference>
<dbReference type="OrthoDB" id="6141116at2759"/>
<evidence type="ECO:0000313" key="13">
    <source>
        <dbReference type="RefSeq" id="XP_055874922.1"/>
    </source>
</evidence>
<proteinExistence type="predicted"/>
<feature type="chain" id="PRO_5044702620" evidence="9">
    <location>
        <begin position="28"/>
        <end position="650"/>
    </location>
</feature>
<evidence type="ECO:0000313" key="12">
    <source>
        <dbReference type="RefSeq" id="XP_055874921.1"/>
    </source>
</evidence>
<gene>
    <name evidence="12 13" type="primary">LOC106057907</name>
</gene>
<evidence type="ECO:0000256" key="5">
    <source>
        <dbReference type="ARBA" id="ARBA00022989"/>
    </source>
</evidence>
<dbReference type="Gene3D" id="2.60.40.60">
    <property type="entry name" value="Cadherins"/>
    <property type="match status" value="2"/>
</dbReference>
<evidence type="ECO:0000256" key="9">
    <source>
        <dbReference type="SAM" id="SignalP"/>
    </source>
</evidence>
<dbReference type="RefSeq" id="XP_055874922.1">
    <property type="nucleotide sequence ID" value="XM_056018947.1"/>
</dbReference>
<dbReference type="RefSeq" id="XP_055874921.1">
    <property type="nucleotide sequence ID" value="XM_056018946.1"/>
</dbReference>
<organism evidence="11 12">
    <name type="scientific">Biomphalaria glabrata</name>
    <name type="common">Bloodfluke planorb</name>
    <name type="synonym">Freshwater snail</name>
    <dbReference type="NCBI Taxonomy" id="6526"/>
    <lineage>
        <taxon>Eukaryota</taxon>
        <taxon>Metazoa</taxon>
        <taxon>Spiralia</taxon>
        <taxon>Lophotrochozoa</taxon>
        <taxon>Mollusca</taxon>
        <taxon>Gastropoda</taxon>
        <taxon>Heterobranchia</taxon>
        <taxon>Euthyneura</taxon>
        <taxon>Panpulmonata</taxon>
        <taxon>Hygrophila</taxon>
        <taxon>Lymnaeoidea</taxon>
        <taxon>Planorbidae</taxon>
        <taxon>Biomphalaria</taxon>
    </lineage>
</organism>
<dbReference type="Proteomes" id="UP001165740">
    <property type="component" value="Chromosome 2"/>
</dbReference>
<feature type="domain" description="Cadherin" evidence="10">
    <location>
        <begin position="440"/>
        <end position="551"/>
    </location>
</feature>
<protein>
    <submittedName>
        <fullName evidence="12 13">Cadherin-99C-like</fullName>
    </submittedName>
</protein>
<dbReference type="SUPFAM" id="SSF49313">
    <property type="entry name" value="Cadherin-like"/>
    <property type="match status" value="3"/>
</dbReference>
<dbReference type="Pfam" id="PF00028">
    <property type="entry name" value="Cadherin"/>
    <property type="match status" value="1"/>
</dbReference>
<dbReference type="PANTHER" id="PTHR24028:SF328">
    <property type="entry name" value="CADHERIN-3"/>
    <property type="match status" value="1"/>
</dbReference>